<keyword evidence="2" id="KW-1185">Reference proteome</keyword>
<sequence length="68" mass="7497">MTANNCLLTTLKIRLSSRREGFPDLDTVKDRSRFSSLSVHATKGSLTETTATVTLATLTTKRIGRNEI</sequence>
<dbReference type="Proteomes" id="UP000024635">
    <property type="component" value="Unassembled WGS sequence"/>
</dbReference>
<evidence type="ECO:0000313" key="1">
    <source>
        <dbReference type="EMBL" id="EYC37409.1"/>
    </source>
</evidence>
<protein>
    <submittedName>
        <fullName evidence="1">Uncharacterized protein</fullName>
    </submittedName>
</protein>
<comment type="caution">
    <text evidence="1">The sequence shown here is derived from an EMBL/GenBank/DDBJ whole genome shotgun (WGS) entry which is preliminary data.</text>
</comment>
<dbReference type="EMBL" id="JARK01000393">
    <property type="protein sequence ID" value="EYC37409.1"/>
    <property type="molecule type" value="Genomic_DNA"/>
</dbReference>
<proteinExistence type="predicted"/>
<accession>A0A016WC45</accession>
<dbReference type="AlphaFoldDB" id="A0A016WC45"/>
<gene>
    <name evidence="1" type="primary">Acey_s0793.g2380</name>
    <name evidence="1" type="ORF">Y032_0793g2380</name>
</gene>
<evidence type="ECO:0000313" key="2">
    <source>
        <dbReference type="Proteomes" id="UP000024635"/>
    </source>
</evidence>
<name>A0A016WC45_9BILA</name>
<organism evidence="1 2">
    <name type="scientific">Ancylostoma ceylanicum</name>
    <dbReference type="NCBI Taxonomy" id="53326"/>
    <lineage>
        <taxon>Eukaryota</taxon>
        <taxon>Metazoa</taxon>
        <taxon>Ecdysozoa</taxon>
        <taxon>Nematoda</taxon>
        <taxon>Chromadorea</taxon>
        <taxon>Rhabditida</taxon>
        <taxon>Rhabditina</taxon>
        <taxon>Rhabditomorpha</taxon>
        <taxon>Strongyloidea</taxon>
        <taxon>Ancylostomatidae</taxon>
        <taxon>Ancylostomatinae</taxon>
        <taxon>Ancylostoma</taxon>
    </lineage>
</organism>
<reference evidence="2" key="1">
    <citation type="journal article" date="2015" name="Nat. Genet.">
        <title>The genome and transcriptome of the zoonotic hookworm Ancylostoma ceylanicum identify infection-specific gene families.</title>
        <authorList>
            <person name="Schwarz E.M."/>
            <person name="Hu Y."/>
            <person name="Antoshechkin I."/>
            <person name="Miller M.M."/>
            <person name="Sternberg P.W."/>
            <person name="Aroian R.V."/>
        </authorList>
    </citation>
    <scope>NUCLEOTIDE SEQUENCE</scope>
    <source>
        <strain evidence="2">HY135</strain>
    </source>
</reference>